<keyword evidence="4" id="KW-0677">Repeat</keyword>
<evidence type="ECO:0000256" key="2">
    <source>
        <dbReference type="ARBA" id="ARBA00010484"/>
    </source>
</evidence>
<keyword evidence="6 7" id="KW-0472">Membrane</keyword>
<dbReference type="InterPro" id="IPR045095">
    <property type="entry name" value="ACDP"/>
</dbReference>
<protein>
    <recommendedName>
        <fullName evidence="10">CNNM transmembrane domain-containing protein</fullName>
    </recommendedName>
</protein>
<comment type="caution">
    <text evidence="11">The sequence shown here is derived from an EMBL/GenBank/DDBJ whole genome shotgun (WGS) entry which is preliminary data.</text>
</comment>
<dbReference type="Gene3D" id="3.10.580.10">
    <property type="entry name" value="CBS-domain"/>
    <property type="match status" value="1"/>
</dbReference>
<dbReference type="CDD" id="cd04590">
    <property type="entry name" value="CBS_pair_CorC_HlyC_assoc"/>
    <property type="match status" value="1"/>
</dbReference>
<evidence type="ECO:0000256" key="3">
    <source>
        <dbReference type="ARBA" id="ARBA00022692"/>
    </source>
</evidence>
<dbReference type="GO" id="GO:0032026">
    <property type="term" value="P:response to magnesium ion"/>
    <property type="evidence" value="ECO:0007669"/>
    <property type="project" value="UniProtKB-ARBA"/>
</dbReference>
<evidence type="ECO:0000313" key="12">
    <source>
        <dbReference type="Proteomes" id="UP001374579"/>
    </source>
</evidence>
<evidence type="ECO:0000256" key="5">
    <source>
        <dbReference type="ARBA" id="ARBA00022989"/>
    </source>
</evidence>
<feature type="region of interest" description="Disordered" evidence="8">
    <location>
        <begin position="431"/>
        <end position="489"/>
    </location>
</feature>
<comment type="subcellular location">
    <subcellularLocation>
        <location evidence="1">Membrane</location>
        <topology evidence="1">Multi-pass membrane protein</topology>
    </subcellularLocation>
</comment>
<keyword evidence="12" id="KW-1185">Reference proteome</keyword>
<reference evidence="11 12" key="1">
    <citation type="submission" date="2024-02" db="EMBL/GenBank/DDBJ databases">
        <title>Chromosome-scale genome assembly of the rough periwinkle Littorina saxatilis.</title>
        <authorList>
            <person name="De Jode A."/>
            <person name="Faria R."/>
            <person name="Formenti G."/>
            <person name="Sims Y."/>
            <person name="Smith T.P."/>
            <person name="Tracey A."/>
            <person name="Wood J.M.D."/>
            <person name="Zagrodzka Z.B."/>
            <person name="Johannesson K."/>
            <person name="Butlin R.K."/>
            <person name="Leder E.H."/>
        </authorList>
    </citation>
    <scope>NUCLEOTIDE SEQUENCE [LARGE SCALE GENOMIC DNA]</scope>
    <source>
        <strain evidence="11">Snail1</strain>
        <tissue evidence="11">Muscle</tissue>
    </source>
</reference>
<dbReference type="FunFam" id="3.10.580.10:FF:000006">
    <property type="entry name" value="DUF21 and CBS domain protein"/>
    <property type="match status" value="1"/>
</dbReference>
<dbReference type="Pfam" id="PF01595">
    <property type="entry name" value="CNNM"/>
    <property type="match status" value="1"/>
</dbReference>
<proteinExistence type="inferred from homology"/>
<feature type="compositionally biased region" description="Polar residues" evidence="8">
    <location>
        <begin position="436"/>
        <end position="452"/>
    </location>
</feature>
<evidence type="ECO:0000256" key="6">
    <source>
        <dbReference type="ARBA" id="ARBA00023136"/>
    </source>
</evidence>
<feature type="transmembrane region" description="Helical" evidence="9">
    <location>
        <begin position="41"/>
        <end position="68"/>
    </location>
</feature>
<evidence type="ECO:0000259" key="10">
    <source>
        <dbReference type="PROSITE" id="PS51846"/>
    </source>
</evidence>
<name>A0AAN9BL40_9CAEN</name>
<evidence type="ECO:0000256" key="1">
    <source>
        <dbReference type="ARBA" id="ARBA00004141"/>
    </source>
</evidence>
<dbReference type="AlphaFoldDB" id="A0AAN9BL40"/>
<dbReference type="GO" id="GO:0016020">
    <property type="term" value="C:membrane"/>
    <property type="evidence" value="ECO:0007669"/>
    <property type="project" value="UniProtKB-SubCell"/>
</dbReference>
<evidence type="ECO:0000256" key="7">
    <source>
        <dbReference type="PROSITE-ProRule" id="PRU01193"/>
    </source>
</evidence>
<sequence length="489" mass="53743">MGPDEVADFINCTKIDEESVSCNGSVYNLPEKILTYHDTEFWIYIGIYTGLVLLAGLMSGLTMGLLSLDTTTLTVLRDGGTDKERKYAKRILPLVSRHHLLLVTLLLANAVAVEAMPIFLDRVSDPIIAIVVSVTAVLLFGEVIPQAICTRYGLAIGAVLSPFVYMLMGLLFIIAWPLSKLLDCILGEDHGTYYRRGQLKVLVDMHGPNIGQENGEHDKDEQLTIDEVLIIKGALDMKTKTASTAMIPISDVYMVSLEAKLDLETMTHIMTQGHSRIPVYAGDRSNVIGLLLTKTLIKLNPADATPVTQVLQFSAYARPAMFIDADMPLFDLLNQFQTGKSHLAVVRKKTRQPPTGASGDGDYRHDDTKPLLTIQDEPYEDDIPEIVGIITLEDVIEELLQEEINDEIDMQKMQETSRLLQVAMAKAAHTRKNQLHRCTSQPKGIGSSSEPDSTVRRELSSSQPDESSVPIDLGGATSAAPDPPLVTFD</sequence>
<dbReference type="InterPro" id="IPR002550">
    <property type="entry name" value="CNNM"/>
</dbReference>
<gene>
    <name evidence="11" type="ORF">V1264_014971</name>
</gene>
<accession>A0AAN9BL40</accession>
<dbReference type="InterPro" id="IPR046342">
    <property type="entry name" value="CBS_dom_sf"/>
</dbReference>
<evidence type="ECO:0000256" key="4">
    <source>
        <dbReference type="ARBA" id="ARBA00022737"/>
    </source>
</evidence>
<dbReference type="GO" id="GO:0008340">
    <property type="term" value="P:determination of adult lifespan"/>
    <property type="evidence" value="ECO:0007669"/>
    <property type="project" value="UniProtKB-ARBA"/>
</dbReference>
<dbReference type="EMBL" id="JBAMIC010000004">
    <property type="protein sequence ID" value="KAK7106974.1"/>
    <property type="molecule type" value="Genomic_DNA"/>
</dbReference>
<evidence type="ECO:0000313" key="11">
    <source>
        <dbReference type="EMBL" id="KAK7106974.1"/>
    </source>
</evidence>
<dbReference type="GO" id="GO:1905941">
    <property type="term" value="P:positive regulation of gonad development"/>
    <property type="evidence" value="ECO:0007669"/>
    <property type="project" value="UniProtKB-ARBA"/>
</dbReference>
<dbReference type="PANTHER" id="PTHR12064">
    <property type="entry name" value="METAL TRANSPORTER CNNM"/>
    <property type="match status" value="1"/>
</dbReference>
<dbReference type="GO" id="GO:0010960">
    <property type="term" value="P:magnesium ion homeostasis"/>
    <property type="evidence" value="ECO:0007669"/>
    <property type="project" value="InterPro"/>
</dbReference>
<feature type="transmembrane region" description="Helical" evidence="9">
    <location>
        <begin position="99"/>
        <end position="120"/>
    </location>
</feature>
<evidence type="ECO:0000256" key="8">
    <source>
        <dbReference type="SAM" id="MobiDB-lite"/>
    </source>
</evidence>
<dbReference type="InterPro" id="IPR044751">
    <property type="entry name" value="Ion_transp-like_CBS"/>
</dbReference>
<dbReference type="SUPFAM" id="SSF54631">
    <property type="entry name" value="CBS-domain pair"/>
    <property type="match status" value="1"/>
</dbReference>
<keyword evidence="3 7" id="KW-0812">Transmembrane</keyword>
<dbReference type="PROSITE" id="PS51846">
    <property type="entry name" value="CNNM"/>
    <property type="match status" value="1"/>
</dbReference>
<feature type="transmembrane region" description="Helical" evidence="9">
    <location>
        <begin position="126"/>
        <end position="145"/>
    </location>
</feature>
<feature type="region of interest" description="Disordered" evidence="8">
    <location>
        <begin position="348"/>
        <end position="368"/>
    </location>
</feature>
<dbReference type="GO" id="GO:0005737">
    <property type="term" value="C:cytoplasm"/>
    <property type="evidence" value="ECO:0007669"/>
    <property type="project" value="TreeGrafter"/>
</dbReference>
<feature type="transmembrane region" description="Helical" evidence="9">
    <location>
        <begin position="152"/>
        <end position="176"/>
    </location>
</feature>
<dbReference type="PANTHER" id="PTHR12064:SF97">
    <property type="entry name" value="METAL TRANSPORTER CNNM-5"/>
    <property type="match status" value="1"/>
</dbReference>
<dbReference type="Proteomes" id="UP001374579">
    <property type="component" value="Unassembled WGS sequence"/>
</dbReference>
<feature type="domain" description="CNNM transmembrane" evidence="10">
    <location>
        <begin position="37"/>
        <end position="221"/>
    </location>
</feature>
<organism evidence="11 12">
    <name type="scientific">Littorina saxatilis</name>
    <dbReference type="NCBI Taxonomy" id="31220"/>
    <lineage>
        <taxon>Eukaryota</taxon>
        <taxon>Metazoa</taxon>
        <taxon>Spiralia</taxon>
        <taxon>Lophotrochozoa</taxon>
        <taxon>Mollusca</taxon>
        <taxon>Gastropoda</taxon>
        <taxon>Caenogastropoda</taxon>
        <taxon>Littorinimorpha</taxon>
        <taxon>Littorinoidea</taxon>
        <taxon>Littorinidae</taxon>
        <taxon>Littorina</taxon>
    </lineage>
</organism>
<keyword evidence="5 7" id="KW-1133">Transmembrane helix</keyword>
<comment type="similarity">
    <text evidence="2">Belongs to the ACDP family.</text>
</comment>
<dbReference type="GO" id="GO:0030026">
    <property type="term" value="P:intracellular manganese ion homeostasis"/>
    <property type="evidence" value="ECO:0007669"/>
    <property type="project" value="TreeGrafter"/>
</dbReference>
<evidence type="ECO:0000256" key="9">
    <source>
        <dbReference type="SAM" id="Phobius"/>
    </source>
</evidence>
<dbReference type="GO" id="GO:0040018">
    <property type="term" value="P:positive regulation of multicellular organism growth"/>
    <property type="evidence" value="ECO:0007669"/>
    <property type="project" value="UniProtKB-ARBA"/>
</dbReference>